<sequence>MEIFNRPPSIAEDTLQYTLYLPKNLSDKASAATFAACIRNYVDTLLPDFIWHRDAFELKLVSDPDPENNACILEGRMRVGDCVDDEWCTVWLLREISAKWDLAISVFDTDGEFLLIEAAEALPSWVKPTNSKNRVRPHILCSRLHLIPISHISPPSRKHHRRQIPGANEDEDRNFNNGDNDDEFISAQDAIALLRDPSIPTVAPLAVEETVWRRISRYPAATCYHVHKTKAFVPKDIAVSLVKNPSLVQRAVEAFYTRDAIQLRSAHRMNRFPPSSCVPTMVKMTRTAYAQLVGQKFFPPKVFGTWLEPEGTKEWRWRDVGMKIAVGFEMLYHESKSRSEFSSTTGGAMKSSSQAKRDALRRNPDYPKYIQNLVSADYFRGEIEGSERWNFLESKAADIFVEVRQEDNATRPSFAFQVQSAISDYSLNPVSVPGEEEDSDDWLNVDSHDFEAMLEQTMGNSKNTQTDAMDPNHPTSEVTVEDRLASEQAAKLKELAAKVENFVEGQGDLDGARFDDDTFSDEEFSDSESEMDSEDNEENSADSVTRQADMDKLVPGLEPSEYGKMPPSFHINSQRVGPTISEESMGESVDTETKTPSNEQPRSKPIRQPIIPRDKYDGVDSDDETDEEDVVEDAESEEDHPQVVGDIEIDMGEEEQEFLEFSRQALGISDDQWNDIVRDRKERGASASKSTPTKKTVTAAPTVATEKQTQGRAPAPGPRPNVNPNLDSFEAVMKAMDAELARIKPSSKQTKKTSVLRTENKGKGKATVEEEDEDIESAMDAELKAALIQEVDDDDEDNEEPPDYNLIKNFLESFKSQAGLSGPVSSLAGMLQPGWQLPRDES</sequence>
<feature type="compositionally biased region" description="Polar residues" evidence="1">
    <location>
        <begin position="340"/>
        <end position="354"/>
    </location>
</feature>
<accession>A0A9P7KP12</accession>
<name>A0A9P7KP12_9AGAR</name>
<dbReference type="PANTHER" id="PTHR13060">
    <property type="entry name" value="SGT1 PROTEIN HSGT1 SUPPRESSOR OF GCR2"/>
    <property type="match status" value="1"/>
</dbReference>
<gene>
    <name evidence="2" type="ORF">H0H81_008062</name>
</gene>
<protein>
    <recommendedName>
        <fullName evidence="4">SGT1-domain-containing protein</fullName>
    </recommendedName>
</protein>
<feature type="region of interest" description="Disordered" evidence="1">
    <location>
        <begin position="741"/>
        <end position="775"/>
    </location>
</feature>
<dbReference type="EMBL" id="JABCKI010000022">
    <property type="protein sequence ID" value="KAG5654046.1"/>
    <property type="molecule type" value="Genomic_DNA"/>
</dbReference>
<dbReference type="InterPro" id="IPR010770">
    <property type="entry name" value="Ecd"/>
</dbReference>
<feature type="compositionally biased region" description="Acidic residues" evidence="1">
    <location>
        <begin position="647"/>
        <end position="658"/>
    </location>
</feature>
<reference evidence="2" key="2">
    <citation type="submission" date="2021-10" db="EMBL/GenBank/DDBJ databases">
        <title>Phylogenomics reveals ancestral predisposition of the termite-cultivated fungus Termitomyces towards a domesticated lifestyle.</title>
        <authorList>
            <person name="Auxier B."/>
            <person name="Grum-Grzhimaylo A."/>
            <person name="Cardenas M.E."/>
            <person name="Lodge J.D."/>
            <person name="Laessoe T."/>
            <person name="Pedersen O."/>
            <person name="Smith M.E."/>
            <person name="Kuyper T.W."/>
            <person name="Franco-Molano E.A."/>
            <person name="Baroni T.J."/>
            <person name="Aanen D.K."/>
        </authorList>
    </citation>
    <scope>NUCLEOTIDE SEQUENCE</scope>
    <source>
        <strain evidence="2">D49</strain>
    </source>
</reference>
<evidence type="ECO:0000313" key="3">
    <source>
        <dbReference type="Proteomes" id="UP000717328"/>
    </source>
</evidence>
<dbReference type="Pfam" id="PF07093">
    <property type="entry name" value="SGT1"/>
    <property type="match status" value="1"/>
</dbReference>
<feature type="region of interest" description="Disordered" evidence="1">
    <location>
        <begin position="151"/>
        <end position="179"/>
    </location>
</feature>
<feature type="compositionally biased region" description="Polar residues" evidence="1">
    <location>
        <begin position="746"/>
        <end position="757"/>
    </location>
</feature>
<proteinExistence type="predicted"/>
<reference evidence="2" key="1">
    <citation type="submission" date="2021-02" db="EMBL/GenBank/DDBJ databases">
        <authorList>
            <person name="Nieuwenhuis M."/>
            <person name="Van De Peppel L.J.J."/>
        </authorList>
    </citation>
    <scope>NUCLEOTIDE SEQUENCE</scope>
    <source>
        <strain evidence="2">D49</strain>
    </source>
</reference>
<feature type="compositionally biased region" description="Basic and acidic residues" evidence="1">
    <location>
        <begin position="758"/>
        <end position="768"/>
    </location>
</feature>
<dbReference type="AlphaFoldDB" id="A0A9P7KP12"/>
<evidence type="ECO:0008006" key="4">
    <source>
        <dbReference type="Google" id="ProtNLM"/>
    </source>
</evidence>
<dbReference type="Proteomes" id="UP000717328">
    <property type="component" value="Unassembled WGS sequence"/>
</dbReference>
<dbReference type="GO" id="GO:0005634">
    <property type="term" value="C:nucleus"/>
    <property type="evidence" value="ECO:0007669"/>
    <property type="project" value="TreeGrafter"/>
</dbReference>
<feature type="compositionally biased region" description="Polar residues" evidence="1">
    <location>
        <begin position="461"/>
        <end position="478"/>
    </location>
</feature>
<evidence type="ECO:0000256" key="1">
    <source>
        <dbReference type="SAM" id="MobiDB-lite"/>
    </source>
</evidence>
<feature type="compositionally biased region" description="Acidic residues" evidence="1">
    <location>
        <begin position="517"/>
        <end position="540"/>
    </location>
</feature>
<feature type="region of interest" description="Disordered" evidence="1">
    <location>
        <begin position="340"/>
        <end position="361"/>
    </location>
</feature>
<dbReference type="OrthoDB" id="27237at2759"/>
<comment type="caution">
    <text evidence="2">The sequence shown here is derived from an EMBL/GenBank/DDBJ whole genome shotgun (WGS) entry which is preliminary data.</text>
</comment>
<feature type="compositionally biased region" description="Acidic residues" evidence="1">
    <location>
        <begin position="619"/>
        <end position="638"/>
    </location>
</feature>
<organism evidence="2 3">
    <name type="scientific">Sphagnurus paluster</name>
    <dbReference type="NCBI Taxonomy" id="117069"/>
    <lineage>
        <taxon>Eukaryota</taxon>
        <taxon>Fungi</taxon>
        <taxon>Dikarya</taxon>
        <taxon>Basidiomycota</taxon>
        <taxon>Agaricomycotina</taxon>
        <taxon>Agaricomycetes</taxon>
        <taxon>Agaricomycetidae</taxon>
        <taxon>Agaricales</taxon>
        <taxon>Tricholomatineae</taxon>
        <taxon>Lyophyllaceae</taxon>
        <taxon>Sphagnurus</taxon>
    </lineage>
</organism>
<evidence type="ECO:0000313" key="2">
    <source>
        <dbReference type="EMBL" id="KAG5654046.1"/>
    </source>
</evidence>
<feature type="region of interest" description="Disordered" evidence="1">
    <location>
        <begin position="507"/>
        <end position="727"/>
    </location>
</feature>
<dbReference type="PANTHER" id="PTHR13060:SF0">
    <property type="entry name" value="PROTEIN ECDYSONELESS HOMOLOG"/>
    <property type="match status" value="1"/>
</dbReference>
<feature type="compositionally biased region" description="Low complexity" evidence="1">
    <location>
        <begin position="685"/>
        <end position="705"/>
    </location>
</feature>
<feature type="region of interest" description="Disordered" evidence="1">
    <location>
        <begin position="461"/>
        <end position="480"/>
    </location>
</feature>
<keyword evidence="3" id="KW-1185">Reference proteome</keyword>